<gene>
    <name evidence="1" type="ORF">GCM10009129_19890</name>
</gene>
<dbReference type="Proteomes" id="UP001501787">
    <property type="component" value="Unassembled WGS sequence"/>
</dbReference>
<proteinExistence type="predicted"/>
<organism evidence="1 2">
    <name type="scientific">Psychrobacter aestuarii</name>
    <dbReference type="NCBI Taxonomy" id="556327"/>
    <lineage>
        <taxon>Bacteria</taxon>
        <taxon>Pseudomonadati</taxon>
        <taxon>Pseudomonadota</taxon>
        <taxon>Gammaproteobacteria</taxon>
        <taxon>Moraxellales</taxon>
        <taxon>Moraxellaceae</taxon>
        <taxon>Psychrobacter</taxon>
    </lineage>
</organism>
<dbReference type="EMBL" id="BAAAFR010000005">
    <property type="protein sequence ID" value="GAA0322086.1"/>
    <property type="molecule type" value="Genomic_DNA"/>
</dbReference>
<evidence type="ECO:0000313" key="2">
    <source>
        <dbReference type="Proteomes" id="UP001501787"/>
    </source>
</evidence>
<comment type="caution">
    <text evidence="1">The sequence shown here is derived from an EMBL/GenBank/DDBJ whole genome shotgun (WGS) entry which is preliminary data.</text>
</comment>
<protein>
    <submittedName>
        <fullName evidence="1">Uncharacterized protein</fullName>
    </submittedName>
</protein>
<keyword evidence="2" id="KW-1185">Reference proteome</keyword>
<evidence type="ECO:0000313" key="1">
    <source>
        <dbReference type="EMBL" id="GAA0322086.1"/>
    </source>
</evidence>
<sequence>MSAPQHGQRVSNQWYGQSLIKWGWFGAAIIKQNQRLLGADAGLSAGFIDAVGTKKRLGNQALMSQPLTLLLLSVCLRVV</sequence>
<dbReference type="RefSeq" id="WP_201505058.1">
    <property type="nucleotide sequence ID" value="NZ_BAAAFR010000005.1"/>
</dbReference>
<accession>A0ABN0W0S7</accession>
<reference evidence="1 2" key="1">
    <citation type="journal article" date="2019" name="Int. J. Syst. Evol. Microbiol.">
        <title>The Global Catalogue of Microorganisms (GCM) 10K type strain sequencing project: providing services to taxonomists for standard genome sequencing and annotation.</title>
        <authorList>
            <consortium name="The Broad Institute Genomics Platform"/>
            <consortium name="The Broad Institute Genome Sequencing Center for Infectious Disease"/>
            <person name="Wu L."/>
            <person name="Ma J."/>
        </authorList>
    </citation>
    <scope>NUCLEOTIDE SEQUENCE [LARGE SCALE GENOMIC DNA]</scope>
    <source>
        <strain evidence="1 2">JCM 16343</strain>
    </source>
</reference>
<name>A0ABN0W0S7_9GAMM</name>